<dbReference type="InterPro" id="IPR001242">
    <property type="entry name" value="Condensation_dom"/>
</dbReference>
<dbReference type="EMBL" id="CP001736">
    <property type="protein sequence ID" value="ADB33162.1"/>
    <property type="molecule type" value="Genomic_DNA"/>
</dbReference>
<accession>D2PSM4</accession>
<feature type="domain" description="Condensation" evidence="2">
    <location>
        <begin position="6"/>
        <end position="427"/>
    </location>
</feature>
<feature type="domain" description="AMP-binding enzyme C-terminal" evidence="3">
    <location>
        <begin position="844"/>
        <end position="920"/>
    </location>
</feature>
<sequence>MAESLTYPIRPRQSAVWLAEQLAEVTGVWNSSRSVRVTGRFDTELLDEAAQHVAARYEELGLGFHDADGRPAARRKRRPVIPVRVVEADDDWTGQSAYDACAPFDLDSGPLARLTAYRLGPEDHVLVLTVHAVAIESSAVQSVLADVGHTYKALSEGRDLGLVLPRRGGTEPEAKDGADVLQYWLQRLSSATSVATWPCDQPAGGWRVGTGDAVRSALPRELVSGAESLADELDVPWPTILLAGLRVLLYRHTRQADLLIGIPPGAELTACSPDTLLPARLDLAGDPAFRDAVMAEATGHSADRSRTGLSLSLLSRALRPESDLLSNSLVQVTFSVAASSPEGTWGGLAAETVEVPVRRSEFELDVQLSVVDGIAQLSWRFSDSVLDVATVEALAARFTVLLVDALRDATQPVSTIELLTAADRRHLAEVEGWNVALRRPKSLGEQIGVWVGSTPDAVAVRHDDSQQTYAELAAVSDAVAGNLAGLQLPPETPIGLLLPRAVELPAVIWGVLKAGHICVPLDPEHPVDRVRYVLSDAGVALVVTAGEGRLDLPEVKHLDVSELVVPPAERAVRPPVHPDALAYLLYTSGSTGRPKGVGVTHGGLANNLWATRELMRVGHGQRLLAVTTISFDIAMLELFLALVSGGETVIASRAEARDGQALIAAFDRWQPDIVQATPLTWQMLFLCGWSGAPELTVSCGGDVVPPMLAARLTACTKSFWHTYGPTETTMYTACQPIQPGNQPGILPLGRPLPRTWLRILDADLRPVPPGVVGELCIGGAGVARGYVGRPALTARQFVPDLDVPGTRIYRSGDLARWRSDGRLELHGRNDRQVKIRGHRIEPGEIEAVLASHADVELAAVDVTGQADARRIVAYLQLRHGTRPARLRQEIRTLAADRLPAVMVPSAFGIVDPMPVQVNGKIDRAALSRLRPPQPDISESDLTDPDEAWVVGAWARVLENDQIGGGDFFALGGNLARAALVRHLARCELGLDLRLRTFLDASTSTALAQRLRQARAAGPAAPTGSIRWLTDASAESALVVVASDEPGRDLAERLAGDAQRPVGMLDPAVDDPVAVLASRSADVLVATGDGAGAALALRDELAQRAGLTLPVLVVGGPAPAIPPRTGPIAYAALDEPVEWLEQWRTAGQVMVARLPAHVDVPRRLAALAAAVE</sequence>
<dbReference type="Gene3D" id="3.30.559.10">
    <property type="entry name" value="Chloramphenicol acetyltransferase-like domain"/>
    <property type="match status" value="1"/>
</dbReference>
<gene>
    <name evidence="4" type="ordered locus">Kfla_4115</name>
</gene>
<dbReference type="PROSITE" id="PS00455">
    <property type="entry name" value="AMP_BINDING"/>
    <property type="match status" value="1"/>
</dbReference>
<feature type="domain" description="AMP-dependent synthetase/ligase" evidence="1">
    <location>
        <begin position="451"/>
        <end position="786"/>
    </location>
</feature>
<evidence type="ECO:0000259" key="2">
    <source>
        <dbReference type="Pfam" id="PF00668"/>
    </source>
</evidence>
<dbReference type="Gene3D" id="2.30.38.10">
    <property type="entry name" value="Luciferase, Domain 3"/>
    <property type="match status" value="1"/>
</dbReference>
<dbReference type="InterPro" id="IPR000873">
    <property type="entry name" value="AMP-dep_synth/lig_dom"/>
</dbReference>
<dbReference type="GO" id="GO:0043041">
    <property type="term" value="P:amino acid activation for nonribosomal peptide biosynthetic process"/>
    <property type="evidence" value="ECO:0007669"/>
    <property type="project" value="TreeGrafter"/>
</dbReference>
<dbReference type="PANTHER" id="PTHR45527:SF1">
    <property type="entry name" value="FATTY ACID SYNTHASE"/>
    <property type="match status" value="1"/>
</dbReference>
<dbReference type="SUPFAM" id="SSF56801">
    <property type="entry name" value="Acetyl-CoA synthetase-like"/>
    <property type="match status" value="1"/>
</dbReference>
<dbReference type="STRING" id="479435.Kfla_4115"/>
<dbReference type="Gene3D" id="3.40.50.980">
    <property type="match status" value="2"/>
</dbReference>
<dbReference type="Proteomes" id="UP000007967">
    <property type="component" value="Chromosome"/>
</dbReference>
<dbReference type="SUPFAM" id="SSF47336">
    <property type="entry name" value="ACP-like"/>
    <property type="match status" value="1"/>
</dbReference>
<dbReference type="KEGG" id="kfl:Kfla_4115"/>
<dbReference type="Gene3D" id="1.10.1200.10">
    <property type="entry name" value="ACP-like"/>
    <property type="match status" value="1"/>
</dbReference>
<dbReference type="InterPro" id="IPR020845">
    <property type="entry name" value="AMP-binding_CS"/>
</dbReference>
<dbReference type="GO" id="GO:0005737">
    <property type="term" value="C:cytoplasm"/>
    <property type="evidence" value="ECO:0007669"/>
    <property type="project" value="TreeGrafter"/>
</dbReference>
<evidence type="ECO:0000313" key="4">
    <source>
        <dbReference type="EMBL" id="ADB33162.1"/>
    </source>
</evidence>
<dbReference type="NCBIfam" id="TIGR01733">
    <property type="entry name" value="AA-adenyl-dom"/>
    <property type="match status" value="1"/>
</dbReference>
<evidence type="ECO:0000259" key="1">
    <source>
        <dbReference type="Pfam" id="PF00501"/>
    </source>
</evidence>
<dbReference type="Gene3D" id="3.30.559.30">
    <property type="entry name" value="Nonribosomal peptide synthetase, condensation domain"/>
    <property type="match status" value="1"/>
</dbReference>
<dbReference type="Pfam" id="PF00501">
    <property type="entry name" value="AMP-binding"/>
    <property type="match status" value="1"/>
</dbReference>
<reference evidence="4 5" key="2">
    <citation type="journal article" date="2010" name="Stand. Genomic Sci.">
        <title>Complete genome sequence of Kribbella flavida type strain (IFO 14399).</title>
        <authorList>
            <person name="Pukall R."/>
            <person name="Lapidus A."/>
            <person name="Glavina Del Rio T."/>
            <person name="Copeland A."/>
            <person name="Tice H."/>
            <person name="Cheng J.-F."/>
            <person name="Lucas S."/>
            <person name="Chen F."/>
            <person name="Nolan M."/>
            <person name="LaButti K."/>
            <person name="Pati A."/>
            <person name="Ivanova N."/>
            <person name="Mavrommatis K."/>
            <person name="Mikhailova N."/>
            <person name="Pitluck S."/>
            <person name="Bruce D."/>
            <person name="Goodwin L."/>
            <person name="Land M."/>
            <person name="Hauser L."/>
            <person name="Chang Y.-J."/>
            <person name="Jeffries C.D."/>
            <person name="Chen A."/>
            <person name="Palaniappan K."/>
            <person name="Chain P."/>
            <person name="Rohde M."/>
            <person name="Goeker M."/>
            <person name="Bristow J."/>
            <person name="Eisen J.A."/>
            <person name="Markowitz V."/>
            <person name="Hugenholtz P."/>
            <person name="Kyrpides N.C."/>
            <person name="Klenk H.-P."/>
            <person name="Brettin T."/>
        </authorList>
    </citation>
    <scope>NUCLEOTIDE SEQUENCE [LARGE SCALE GENOMIC DNA]</scope>
    <source>
        <strain evidence="5">DSM 17836 / JCM 10339 / NBRC 14399</strain>
    </source>
</reference>
<dbReference type="GO" id="GO:0031177">
    <property type="term" value="F:phosphopantetheine binding"/>
    <property type="evidence" value="ECO:0007669"/>
    <property type="project" value="TreeGrafter"/>
</dbReference>
<dbReference type="AlphaFoldDB" id="D2PSM4"/>
<dbReference type="InterPro" id="IPR023213">
    <property type="entry name" value="CAT-like_dom_sf"/>
</dbReference>
<dbReference type="InterPro" id="IPR010071">
    <property type="entry name" value="AA_adenyl_dom"/>
</dbReference>
<dbReference type="eggNOG" id="COG1020">
    <property type="taxonomic scope" value="Bacteria"/>
</dbReference>
<keyword evidence="5" id="KW-1185">Reference proteome</keyword>
<dbReference type="Pfam" id="PF13193">
    <property type="entry name" value="AMP-binding_C"/>
    <property type="match status" value="1"/>
</dbReference>
<protein>
    <submittedName>
        <fullName evidence="4">Amino acid adenylation domain protein</fullName>
    </submittedName>
</protein>
<evidence type="ECO:0000313" key="5">
    <source>
        <dbReference type="Proteomes" id="UP000007967"/>
    </source>
</evidence>
<dbReference type="InterPro" id="IPR045851">
    <property type="entry name" value="AMP-bd_C_sf"/>
</dbReference>
<dbReference type="SUPFAM" id="SSF52777">
    <property type="entry name" value="CoA-dependent acyltransferases"/>
    <property type="match status" value="2"/>
</dbReference>
<evidence type="ECO:0000259" key="3">
    <source>
        <dbReference type="Pfam" id="PF13193"/>
    </source>
</evidence>
<proteinExistence type="predicted"/>
<name>D2PSM4_KRIFD</name>
<dbReference type="GO" id="GO:0003824">
    <property type="term" value="F:catalytic activity"/>
    <property type="evidence" value="ECO:0007669"/>
    <property type="project" value="InterPro"/>
</dbReference>
<dbReference type="InterPro" id="IPR025110">
    <property type="entry name" value="AMP-bd_C"/>
</dbReference>
<dbReference type="Pfam" id="PF00668">
    <property type="entry name" value="Condensation"/>
    <property type="match status" value="1"/>
</dbReference>
<dbReference type="GO" id="GO:0044550">
    <property type="term" value="P:secondary metabolite biosynthetic process"/>
    <property type="evidence" value="ECO:0007669"/>
    <property type="project" value="TreeGrafter"/>
</dbReference>
<organism evidence="4 5">
    <name type="scientific">Kribbella flavida (strain DSM 17836 / JCM 10339 / NBRC 14399)</name>
    <dbReference type="NCBI Taxonomy" id="479435"/>
    <lineage>
        <taxon>Bacteria</taxon>
        <taxon>Bacillati</taxon>
        <taxon>Actinomycetota</taxon>
        <taxon>Actinomycetes</taxon>
        <taxon>Propionibacteriales</taxon>
        <taxon>Kribbellaceae</taxon>
        <taxon>Kribbella</taxon>
    </lineage>
</organism>
<dbReference type="PANTHER" id="PTHR45527">
    <property type="entry name" value="NONRIBOSOMAL PEPTIDE SYNTHETASE"/>
    <property type="match status" value="1"/>
</dbReference>
<dbReference type="Gene3D" id="3.30.300.30">
    <property type="match status" value="1"/>
</dbReference>
<dbReference type="GO" id="GO:0008610">
    <property type="term" value="P:lipid biosynthetic process"/>
    <property type="evidence" value="ECO:0007669"/>
    <property type="project" value="UniProtKB-ARBA"/>
</dbReference>
<dbReference type="InterPro" id="IPR036736">
    <property type="entry name" value="ACP-like_sf"/>
</dbReference>
<dbReference type="HOGENOM" id="CLU_000022_2_4_11"/>
<reference evidence="5" key="1">
    <citation type="submission" date="2009-09" db="EMBL/GenBank/DDBJ databases">
        <title>The complete genome of Kribbella flavida DSM 17836.</title>
        <authorList>
            <consortium name="US DOE Joint Genome Institute (JGI-PGF)"/>
            <person name="Lucas S."/>
            <person name="Copeland A."/>
            <person name="Lapidus A."/>
            <person name="Glavina del Rio T."/>
            <person name="Dalin E."/>
            <person name="Tice H."/>
            <person name="Bruce D."/>
            <person name="Goodwin L."/>
            <person name="Pitluck S."/>
            <person name="Kyrpides N."/>
            <person name="Mavromatis K."/>
            <person name="Ivanova N."/>
            <person name="Saunders E."/>
            <person name="Brettin T."/>
            <person name="Detter J.C."/>
            <person name="Han C."/>
            <person name="Larimer F."/>
            <person name="Land M."/>
            <person name="Hauser L."/>
            <person name="Markowitz V."/>
            <person name="Cheng J.-F."/>
            <person name="Hugenholtz P."/>
            <person name="Woyke T."/>
            <person name="Wu D."/>
            <person name="Pukall R."/>
            <person name="Klenk H.-P."/>
            <person name="Eisen J.A."/>
        </authorList>
    </citation>
    <scope>NUCLEOTIDE SEQUENCE [LARGE SCALE GENOMIC DNA]</scope>
    <source>
        <strain evidence="5">DSM 17836 / JCM 10339 / NBRC 14399</strain>
    </source>
</reference>